<keyword evidence="1" id="KW-0472">Membrane</keyword>
<dbReference type="Pfam" id="PF13061">
    <property type="entry name" value="DUF3923"/>
    <property type="match status" value="1"/>
</dbReference>
<keyword evidence="1" id="KW-0812">Transmembrane</keyword>
<keyword evidence="1" id="KW-1133">Transmembrane helix</keyword>
<proteinExistence type="predicted"/>
<dbReference type="AlphaFoldDB" id="F2F1W4"/>
<dbReference type="EMBL" id="AP012157">
    <property type="protein sequence ID" value="BAK17297.1"/>
    <property type="molecule type" value="Genomic_DNA"/>
</dbReference>
<sequence length="72" mass="8262">MIKKVWWTLTVFWIVVFGGLATFIYTREVDAAGVVQTPELKWFSLALLGGLFIFIVICHLIFLFIINKRASV</sequence>
<dbReference type="HOGENOM" id="CLU_182189_1_0_9"/>
<dbReference type="Proteomes" id="UP000006691">
    <property type="component" value="Chromosome"/>
</dbReference>
<name>F2F1W4_SOLSS</name>
<gene>
    <name evidence="2" type="ordered locus">SSIL_2874</name>
</gene>
<evidence type="ECO:0000313" key="3">
    <source>
        <dbReference type="Proteomes" id="UP000006691"/>
    </source>
</evidence>
<feature type="transmembrane region" description="Helical" evidence="1">
    <location>
        <begin position="45"/>
        <end position="66"/>
    </location>
</feature>
<dbReference type="KEGG" id="siv:SSIL_2874"/>
<evidence type="ECO:0000313" key="2">
    <source>
        <dbReference type="EMBL" id="BAK17297.1"/>
    </source>
</evidence>
<dbReference type="PATRIC" id="fig|1002809.3.peg.2895"/>
<keyword evidence="3" id="KW-1185">Reference proteome</keyword>
<feature type="transmembrane region" description="Helical" evidence="1">
    <location>
        <begin position="5"/>
        <end position="25"/>
    </location>
</feature>
<evidence type="ECO:0008006" key="4">
    <source>
        <dbReference type="Google" id="ProtNLM"/>
    </source>
</evidence>
<protein>
    <recommendedName>
        <fullName evidence="4">NADH:ubiquinone oxidoreductase</fullName>
    </recommendedName>
</protein>
<dbReference type="RefSeq" id="WP_014824414.1">
    <property type="nucleotide sequence ID" value="NC_018065.1"/>
</dbReference>
<evidence type="ECO:0000256" key="1">
    <source>
        <dbReference type="SAM" id="Phobius"/>
    </source>
</evidence>
<reference evidence="2 3" key="2">
    <citation type="journal article" date="2012" name="J. Biosci. Bioeng.">
        <title>Complete genome sequence and characterization of the N-acylhomoserine lactone-degrading gene of the potato leaf-associated Solibacillus silvestris.</title>
        <authorList>
            <person name="Morohoshi T."/>
            <person name="Tominaga Y."/>
            <person name="Someya N."/>
            <person name="Ikeda T."/>
        </authorList>
    </citation>
    <scope>NUCLEOTIDE SEQUENCE [LARGE SCALE GENOMIC DNA]</scope>
    <source>
        <strain evidence="2 3">StLB046</strain>
    </source>
</reference>
<accession>F2F1W4</accession>
<dbReference type="eggNOG" id="ENOG5030BVC">
    <property type="taxonomic scope" value="Bacteria"/>
</dbReference>
<reference evidence="3" key="1">
    <citation type="submission" date="2011-04" db="EMBL/GenBank/DDBJ databases">
        <title>Genome sequence of Solibacillus silvestris StLB046.</title>
        <authorList>
            <person name="Morohoshi T."/>
            <person name="Someya N."/>
            <person name="Ikeda T."/>
        </authorList>
    </citation>
    <scope>NUCLEOTIDE SEQUENCE [LARGE SCALE GENOMIC DNA]</scope>
    <source>
        <strain evidence="3">StLB046</strain>
    </source>
</reference>
<organism evidence="2 3">
    <name type="scientific">Solibacillus silvestris (strain StLB046)</name>
    <name type="common">Bacillus silvestris</name>
    <dbReference type="NCBI Taxonomy" id="1002809"/>
    <lineage>
        <taxon>Bacteria</taxon>
        <taxon>Bacillati</taxon>
        <taxon>Bacillota</taxon>
        <taxon>Bacilli</taxon>
        <taxon>Bacillales</taxon>
        <taxon>Caryophanaceae</taxon>
        <taxon>Solibacillus</taxon>
    </lineage>
</organism>
<dbReference type="InterPro" id="IPR025037">
    <property type="entry name" value="DUF3923"/>
</dbReference>